<protein>
    <submittedName>
        <fullName evidence="1">Uncharacterized protein</fullName>
    </submittedName>
</protein>
<dbReference type="Proteomes" id="UP000193411">
    <property type="component" value="Unassembled WGS sequence"/>
</dbReference>
<sequence>MTVLEPNLSTATLRHTPLAIISHPPAPECAAPIDTDSKHLPPLRFLIHPPDAPAASAYTLPPNGVLATKYIASDLATGKPKYWWTHKAGFGIRVMRAPLDFVNSNVEVHADDLENMCCVSKMDKANVVCAIRSDGVGMFSSKWVLEGGVEGAPVAVKYKCKDKLTDGCKMVFTASSAGAVYPEVRVMVYSKDGIMTLQALSGSSATDSAKGVTVVVAAWMRKDGEMRIAQGVDVEGAMAMFAQAHKWLNKEFFVWEDVPTITPVKY</sequence>
<dbReference type="EMBL" id="MCFL01000066">
    <property type="protein sequence ID" value="ORZ31114.1"/>
    <property type="molecule type" value="Genomic_DNA"/>
</dbReference>
<comment type="caution">
    <text evidence="1">The sequence shown here is derived from an EMBL/GenBank/DDBJ whole genome shotgun (WGS) entry which is preliminary data.</text>
</comment>
<keyword evidence="2" id="KW-1185">Reference proteome</keyword>
<organism evidence="1 2">
    <name type="scientific">Catenaria anguillulae PL171</name>
    <dbReference type="NCBI Taxonomy" id="765915"/>
    <lineage>
        <taxon>Eukaryota</taxon>
        <taxon>Fungi</taxon>
        <taxon>Fungi incertae sedis</taxon>
        <taxon>Blastocladiomycota</taxon>
        <taxon>Blastocladiomycetes</taxon>
        <taxon>Blastocladiales</taxon>
        <taxon>Catenariaceae</taxon>
        <taxon>Catenaria</taxon>
    </lineage>
</organism>
<proteinExistence type="predicted"/>
<evidence type="ECO:0000313" key="1">
    <source>
        <dbReference type="EMBL" id="ORZ31114.1"/>
    </source>
</evidence>
<reference evidence="1 2" key="1">
    <citation type="submission" date="2016-07" db="EMBL/GenBank/DDBJ databases">
        <title>Pervasive Adenine N6-methylation of Active Genes in Fungi.</title>
        <authorList>
            <consortium name="DOE Joint Genome Institute"/>
            <person name="Mondo S.J."/>
            <person name="Dannebaum R.O."/>
            <person name="Kuo R.C."/>
            <person name="Labutti K."/>
            <person name="Haridas S."/>
            <person name="Kuo A."/>
            <person name="Salamov A."/>
            <person name="Ahrendt S.R."/>
            <person name="Lipzen A."/>
            <person name="Sullivan W."/>
            <person name="Andreopoulos W.B."/>
            <person name="Clum A."/>
            <person name="Lindquist E."/>
            <person name="Daum C."/>
            <person name="Ramamoorthy G.K."/>
            <person name="Gryganskyi A."/>
            <person name="Culley D."/>
            <person name="Magnuson J.K."/>
            <person name="James T.Y."/>
            <person name="O'Malley M.A."/>
            <person name="Stajich J.E."/>
            <person name="Spatafora J.W."/>
            <person name="Visel A."/>
            <person name="Grigoriev I.V."/>
        </authorList>
    </citation>
    <scope>NUCLEOTIDE SEQUENCE [LARGE SCALE GENOMIC DNA]</scope>
    <source>
        <strain evidence="1 2">PL171</strain>
    </source>
</reference>
<name>A0A1Y2HAV1_9FUNG</name>
<gene>
    <name evidence="1" type="ORF">BCR44DRAFT_39724</name>
</gene>
<dbReference type="AlphaFoldDB" id="A0A1Y2HAV1"/>
<evidence type="ECO:0000313" key="2">
    <source>
        <dbReference type="Proteomes" id="UP000193411"/>
    </source>
</evidence>
<accession>A0A1Y2HAV1</accession>